<keyword evidence="1 3" id="KW-0963">Cytoplasm</keyword>
<sequence>MSADACGNPAVETEATMDRRLKYDRSKACIKCKINAGRIVVRHAVYCKDCFPTLLSTKVKRSLEPHINPRTELSRRKSLKASGNLLIGFSGGLGSTVLLDLISKIYLSNRNELRPQDPTDGKARGGKDHPRNEPVWQKASMTDRGDEIKSLMQDKYQNLELIALRLEDAFDRKWWDQVGGRASTDVAIDVTNEDLYSRSISTSDMSDPIQKLRSYLSALPTHTAIDNAIRTLTRLLLLHTARRTQSSHLLLGTSLTSLSIRLISSISEGGGFAIREEAQEEWHPGNSSSSLPIRLIRPMQEITMKECSLWAWWNDLYVIGKEKRPGGKQGIAALTKDFIVGLERDYPSTVSTIARTCAKLAPKAEAVGSCILCERPLQPGVQEWKSRISIRATAPSSPSSAPVLRSLAPLLCYSCHTSLTSRSSKSISTKSENSPTPLPFWASAHLNALNTVNAKDEGGDVWITRRVGHNEMKGAIGEFLLE</sequence>
<proteinExistence type="inferred from homology"/>
<comment type="caution">
    <text evidence="5">The sequence shown here is derived from an EMBL/GenBank/DDBJ whole genome shotgun (WGS) entry which is preliminary data.</text>
</comment>
<dbReference type="GO" id="GO:0005829">
    <property type="term" value="C:cytosol"/>
    <property type="evidence" value="ECO:0007669"/>
    <property type="project" value="TreeGrafter"/>
</dbReference>
<comment type="pathway">
    <text evidence="3">tRNA modification; 5-methoxycarbonylmethyl-2-thiouridine-tRNA biosynthesis.</text>
</comment>
<dbReference type="PANTHER" id="PTHR20882:SF14">
    <property type="entry name" value="CYTOPLASMIC TRNA 2-THIOLATION PROTEIN 2"/>
    <property type="match status" value="1"/>
</dbReference>
<dbReference type="InterPro" id="IPR019407">
    <property type="entry name" value="CTU2"/>
</dbReference>
<organism evidence="5 6">
    <name type="scientific">Collybiopsis confluens</name>
    <dbReference type="NCBI Taxonomy" id="2823264"/>
    <lineage>
        <taxon>Eukaryota</taxon>
        <taxon>Fungi</taxon>
        <taxon>Dikarya</taxon>
        <taxon>Basidiomycota</taxon>
        <taxon>Agaricomycotina</taxon>
        <taxon>Agaricomycetes</taxon>
        <taxon>Agaricomycetidae</taxon>
        <taxon>Agaricales</taxon>
        <taxon>Marasmiineae</taxon>
        <taxon>Omphalotaceae</taxon>
        <taxon>Collybiopsis</taxon>
    </lineage>
</organism>
<accession>A0A8H5MF07</accession>
<evidence type="ECO:0000256" key="4">
    <source>
        <dbReference type="SAM" id="MobiDB-lite"/>
    </source>
</evidence>
<dbReference type="Gene3D" id="3.40.50.620">
    <property type="entry name" value="HUPs"/>
    <property type="match status" value="2"/>
</dbReference>
<dbReference type="GO" id="GO:0002143">
    <property type="term" value="P:tRNA wobble position uridine thiolation"/>
    <property type="evidence" value="ECO:0007669"/>
    <property type="project" value="TreeGrafter"/>
</dbReference>
<evidence type="ECO:0000313" key="6">
    <source>
        <dbReference type="Proteomes" id="UP000518752"/>
    </source>
</evidence>
<feature type="compositionally biased region" description="Basic and acidic residues" evidence="4">
    <location>
        <begin position="113"/>
        <end position="132"/>
    </location>
</feature>
<dbReference type="Proteomes" id="UP000518752">
    <property type="component" value="Unassembled WGS sequence"/>
</dbReference>
<evidence type="ECO:0000256" key="2">
    <source>
        <dbReference type="ARBA" id="ARBA00022694"/>
    </source>
</evidence>
<dbReference type="OrthoDB" id="25129at2759"/>
<evidence type="ECO:0000256" key="3">
    <source>
        <dbReference type="HAMAP-Rule" id="MF_03054"/>
    </source>
</evidence>
<dbReference type="HAMAP" id="MF_03054">
    <property type="entry name" value="CTU2"/>
    <property type="match status" value="1"/>
</dbReference>
<dbReference type="UniPathway" id="UPA00988"/>
<comment type="similarity">
    <text evidence="3">Belongs to the CTU2/NCS2 family.</text>
</comment>
<evidence type="ECO:0000313" key="5">
    <source>
        <dbReference type="EMBL" id="KAF5391537.1"/>
    </source>
</evidence>
<reference evidence="5 6" key="1">
    <citation type="journal article" date="2020" name="ISME J.">
        <title>Uncovering the hidden diversity of litter-decomposition mechanisms in mushroom-forming fungi.</title>
        <authorList>
            <person name="Floudas D."/>
            <person name="Bentzer J."/>
            <person name="Ahren D."/>
            <person name="Johansson T."/>
            <person name="Persson P."/>
            <person name="Tunlid A."/>
        </authorList>
    </citation>
    <scope>NUCLEOTIDE SEQUENCE [LARGE SCALE GENOMIC DNA]</scope>
    <source>
        <strain evidence="5 6">CBS 406.79</strain>
    </source>
</reference>
<dbReference type="InterPro" id="IPR014729">
    <property type="entry name" value="Rossmann-like_a/b/a_fold"/>
</dbReference>
<comment type="subcellular location">
    <subcellularLocation>
        <location evidence="3">Cytoplasm</location>
    </subcellularLocation>
</comment>
<dbReference type="GO" id="GO:0016779">
    <property type="term" value="F:nucleotidyltransferase activity"/>
    <property type="evidence" value="ECO:0007669"/>
    <property type="project" value="UniProtKB-UniRule"/>
</dbReference>
<dbReference type="GO" id="GO:0032447">
    <property type="term" value="P:protein urmylation"/>
    <property type="evidence" value="ECO:0007669"/>
    <property type="project" value="UniProtKB-UniRule"/>
</dbReference>
<dbReference type="GO" id="GO:0016783">
    <property type="term" value="F:sulfurtransferase activity"/>
    <property type="evidence" value="ECO:0007669"/>
    <property type="project" value="TreeGrafter"/>
</dbReference>
<dbReference type="Pfam" id="PF10288">
    <property type="entry name" value="CTU2"/>
    <property type="match status" value="1"/>
</dbReference>
<dbReference type="GO" id="GO:0000049">
    <property type="term" value="F:tRNA binding"/>
    <property type="evidence" value="ECO:0007669"/>
    <property type="project" value="InterPro"/>
</dbReference>
<keyword evidence="6" id="KW-1185">Reference proteome</keyword>
<gene>
    <name evidence="3" type="primary">NCS2</name>
    <name evidence="3" type="synonym">CTU2</name>
    <name evidence="5" type="ORF">D9757_002368</name>
</gene>
<dbReference type="EMBL" id="JAACJN010000009">
    <property type="protein sequence ID" value="KAF5391537.1"/>
    <property type="molecule type" value="Genomic_DNA"/>
</dbReference>
<evidence type="ECO:0000256" key="1">
    <source>
        <dbReference type="ARBA" id="ARBA00022490"/>
    </source>
</evidence>
<comment type="function">
    <text evidence="3">Plays a central role in 2-thiolation of mcm(5)S(2)U at tRNA wobble positions of tRNA(Lys), tRNA(Glu) and tRNA(Gln). May act by forming a heterodimer with NCS6 that ligates sulfur from thiocarboxylated URM1 onto the uridine of tRNAs at wobble position. Prior mcm(5) tRNA modification by the elongator complex is required for 2-thiolation. May also be involved in protein urmylation.</text>
</comment>
<dbReference type="AlphaFoldDB" id="A0A8H5MF07"/>
<protein>
    <recommendedName>
        <fullName evidence="3">Cytoplasmic tRNA 2-thiolation protein 2</fullName>
    </recommendedName>
</protein>
<dbReference type="PANTHER" id="PTHR20882">
    <property type="entry name" value="CYTOPLASMIC TRNA 2-THIOLATION PROTEIN 2"/>
    <property type="match status" value="1"/>
</dbReference>
<keyword evidence="2 3" id="KW-0819">tRNA processing</keyword>
<name>A0A8H5MF07_9AGAR</name>
<feature type="region of interest" description="Disordered" evidence="4">
    <location>
        <begin position="113"/>
        <end position="141"/>
    </location>
</feature>